<keyword evidence="4" id="KW-1185">Reference proteome</keyword>
<evidence type="ECO:0000313" key="3">
    <source>
        <dbReference type="EMBL" id="VFQ44926.1"/>
    </source>
</evidence>
<dbReference type="Gene3D" id="3.40.1390.20">
    <property type="entry name" value="HprK N-terminal domain-like"/>
    <property type="match status" value="1"/>
</dbReference>
<reference evidence="3 4" key="1">
    <citation type="submission" date="2019-03" db="EMBL/GenBank/DDBJ databases">
        <authorList>
            <person name="Nijsse B."/>
        </authorList>
    </citation>
    <scope>NUCLEOTIDE SEQUENCE [LARGE SCALE GENOMIC DNA]</scope>
    <source>
        <strain evidence="3">Desulfoluna butyratoxydans MSL71</strain>
    </source>
</reference>
<feature type="domain" description="DRTGG" evidence="2">
    <location>
        <begin position="5"/>
        <end position="100"/>
    </location>
</feature>
<dbReference type="AlphaFoldDB" id="A0A4U8YLT1"/>
<protein>
    <submittedName>
        <fullName evidence="3">Drtgg</fullName>
    </submittedName>
</protein>
<name>A0A4U8YLT1_9BACT</name>
<sequence length="117" mass="12423">MKLADIVDVLDATLLSGEQHLDREFEICRGSDLMSDILAYFADGGVVLTGLPTKQAVRTAAVSGVGGLVFVRGKQPAGDVVALARKEEIPLMITRLSMFVACGRLYSSGMAGHNGER</sequence>
<gene>
    <name evidence="3" type="ORF">MSL71_25830</name>
</gene>
<comment type="subunit">
    <text evidence="1">Homohexamer.</text>
</comment>
<organism evidence="3 4">
    <name type="scientific">Desulfoluna butyratoxydans</name>
    <dbReference type="NCBI Taxonomy" id="231438"/>
    <lineage>
        <taxon>Bacteria</taxon>
        <taxon>Pseudomonadati</taxon>
        <taxon>Thermodesulfobacteriota</taxon>
        <taxon>Desulfobacteria</taxon>
        <taxon>Desulfobacterales</taxon>
        <taxon>Desulfolunaceae</taxon>
        <taxon>Desulfoluna</taxon>
    </lineage>
</organism>
<proteinExistence type="predicted"/>
<evidence type="ECO:0000313" key="4">
    <source>
        <dbReference type="Proteomes" id="UP000507962"/>
    </source>
</evidence>
<dbReference type="Pfam" id="PF07085">
    <property type="entry name" value="DRTGG"/>
    <property type="match status" value="1"/>
</dbReference>
<dbReference type="InterPro" id="IPR028979">
    <property type="entry name" value="Ser_kin/Pase_Hpr-like_N_sf"/>
</dbReference>
<accession>A0A4U8YLT1</accession>
<dbReference type="RefSeq" id="WP_180140941.1">
    <property type="nucleotide sequence ID" value="NZ_CAADHO010000004.1"/>
</dbReference>
<dbReference type="InterPro" id="IPR010766">
    <property type="entry name" value="DRTGG"/>
</dbReference>
<evidence type="ECO:0000259" key="2">
    <source>
        <dbReference type="Pfam" id="PF07085"/>
    </source>
</evidence>
<dbReference type="Proteomes" id="UP000507962">
    <property type="component" value="Unassembled WGS sequence"/>
</dbReference>
<dbReference type="SUPFAM" id="SSF75138">
    <property type="entry name" value="HprK N-terminal domain-like"/>
    <property type="match status" value="1"/>
</dbReference>
<dbReference type="EMBL" id="CAADHO010000004">
    <property type="protein sequence ID" value="VFQ44926.1"/>
    <property type="molecule type" value="Genomic_DNA"/>
</dbReference>
<evidence type="ECO:0000256" key="1">
    <source>
        <dbReference type="ARBA" id="ARBA00011643"/>
    </source>
</evidence>